<evidence type="ECO:0000313" key="17">
    <source>
        <dbReference type="Proteomes" id="UP000198924"/>
    </source>
</evidence>
<keyword evidence="17" id="KW-1185">Reference proteome</keyword>
<dbReference type="GO" id="GO:0051301">
    <property type="term" value="P:cell division"/>
    <property type="evidence" value="ECO:0007669"/>
    <property type="project" value="UniProtKB-KW"/>
</dbReference>
<keyword evidence="3" id="KW-0997">Cell inner membrane</keyword>
<organism evidence="16 17">
    <name type="scientific">Methylophaga sulfidovorans</name>
    <dbReference type="NCBI Taxonomy" id="45496"/>
    <lineage>
        <taxon>Bacteria</taxon>
        <taxon>Pseudomonadati</taxon>
        <taxon>Pseudomonadota</taxon>
        <taxon>Gammaproteobacteria</taxon>
        <taxon>Thiotrichales</taxon>
        <taxon>Piscirickettsiaceae</taxon>
        <taxon>Methylophaga</taxon>
    </lineage>
</organism>
<dbReference type="PANTHER" id="PTHR39579">
    <property type="entry name" value="INNER MEMBRANE PROTEIN YHCB"/>
    <property type="match status" value="1"/>
</dbReference>
<evidence type="ECO:0000256" key="14">
    <source>
        <dbReference type="SAM" id="MobiDB-lite"/>
    </source>
</evidence>
<dbReference type="EMBL" id="FOSH01000014">
    <property type="protein sequence ID" value="SFK56087.1"/>
    <property type="molecule type" value="Genomic_DNA"/>
</dbReference>
<sequence>MTSMEIWALTIVIAIITALIGFAVGRRQAPGNDNQVKEIAESYDRQLAEKQAELDEYKQKVHAHYDKTAQTFKDMAGSYKELFDHLSHGYEELGNLSDQRVLPDRAGALLDGPDTNTAKESNFIHPNHKGDEDALTR</sequence>
<evidence type="ECO:0000256" key="7">
    <source>
        <dbReference type="ARBA" id="ARBA00022989"/>
    </source>
</evidence>
<dbReference type="Pfam" id="PF06295">
    <property type="entry name" value="ZapG-like"/>
    <property type="match status" value="1"/>
</dbReference>
<comment type="similarity">
    <text evidence="10">Belongs to the ZapG family.</text>
</comment>
<evidence type="ECO:0000256" key="4">
    <source>
        <dbReference type="ARBA" id="ARBA00022618"/>
    </source>
</evidence>
<evidence type="ECO:0000256" key="2">
    <source>
        <dbReference type="ARBA" id="ARBA00022475"/>
    </source>
</evidence>
<evidence type="ECO:0000256" key="5">
    <source>
        <dbReference type="ARBA" id="ARBA00022692"/>
    </source>
</evidence>
<dbReference type="AlphaFoldDB" id="A0A1I4AJD0"/>
<evidence type="ECO:0000256" key="6">
    <source>
        <dbReference type="ARBA" id="ARBA00022960"/>
    </source>
</evidence>
<name>A0A1I4AJD0_9GAMM</name>
<evidence type="ECO:0000256" key="8">
    <source>
        <dbReference type="ARBA" id="ARBA00023136"/>
    </source>
</evidence>
<evidence type="ECO:0000256" key="12">
    <source>
        <dbReference type="ARBA" id="ARBA00035727"/>
    </source>
</evidence>
<evidence type="ECO:0000313" key="16">
    <source>
        <dbReference type="EMBL" id="SFK56087.1"/>
    </source>
</evidence>
<accession>A0A1I4AJD0</accession>
<dbReference type="InterPro" id="IPR009386">
    <property type="entry name" value="ZapG-like"/>
</dbReference>
<keyword evidence="4" id="KW-0132">Cell division</keyword>
<proteinExistence type="inferred from homology"/>
<keyword evidence="2" id="KW-1003">Cell membrane</keyword>
<evidence type="ECO:0000256" key="11">
    <source>
        <dbReference type="ARBA" id="ARBA00035703"/>
    </source>
</evidence>
<dbReference type="GO" id="GO:0008360">
    <property type="term" value="P:regulation of cell shape"/>
    <property type="evidence" value="ECO:0007669"/>
    <property type="project" value="UniProtKB-KW"/>
</dbReference>
<dbReference type="GO" id="GO:0005886">
    <property type="term" value="C:plasma membrane"/>
    <property type="evidence" value="ECO:0007669"/>
    <property type="project" value="UniProtKB-SubCell"/>
</dbReference>
<keyword evidence="5 15" id="KW-0812">Transmembrane</keyword>
<dbReference type="STRING" id="45496.SAMN04488079_11486"/>
<protein>
    <recommendedName>
        <fullName evidence="11">Z-ring associated protein G</fullName>
    </recommendedName>
    <alternativeName>
        <fullName evidence="12">Cell division protein ZapG</fullName>
    </alternativeName>
</protein>
<reference evidence="17" key="1">
    <citation type="submission" date="2016-10" db="EMBL/GenBank/DDBJ databases">
        <authorList>
            <person name="Varghese N."/>
            <person name="Submissions S."/>
        </authorList>
    </citation>
    <scope>NUCLEOTIDE SEQUENCE [LARGE SCALE GENOMIC DNA]</scope>
    <source>
        <strain evidence="17">DSM 11578</strain>
    </source>
</reference>
<keyword evidence="9" id="KW-0131">Cell cycle</keyword>
<evidence type="ECO:0000256" key="9">
    <source>
        <dbReference type="ARBA" id="ARBA00023306"/>
    </source>
</evidence>
<keyword evidence="7 15" id="KW-1133">Transmembrane helix</keyword>
<feature type="coiled-coil region" evidence="13">
    <location>
        <begin position="40"/>
        <end position="67"/>
    </location>
</feature>
<gene>
    <name evidence="16" type="ORF">SAMN04488079_11486</name>
</gene>
<keyword evidence="13" id="KW-0175">Coiled coil</keyword>
<feature type="region of interest" description="Disordered" evidence="14">
    <location>
        <begin position="106"/>
        <end position="137"/>
    </location>
</feature>
<evidence type="ECO:0000256" key="3">
    <source>
        <dbReference type="ARBA" id="ARBA00022519"/>
    </source>
</evidence>
<feature type="compositionally biased region" description="Basic and acidic residues" evidence="14">
    <location>
        <begin position="128"/>
        <end position="137"/>
    </location>
</feature>
<dbReference type="Proteomes" id="UP000198924">
    <property type="component" value="Unassembled WGS sequence"/>
</dbReference>
<evidence type="ECO:0000256" key="15">
    <source>
        <dbReference type="SAM" id="Phobius"/>
    </source>
</evidence>
<dbReference type="OrthoDB" id="8527774at2"/>
<keyword evidence="8 15" id="KW-0472">Membrane</keyword>
<evidence type="ECO:0000256" key="13">
    <source>
        <dbReference type="SAM" id="Coils"/>
    </source>
</evidence>
<dbReference type="PANTHER" id="PTHR39579:SF1">
    <property type="entry name" value="INNER MEMBRANE PROTEIN YHCB"/>
    <property type="match status" value="1"/>
</dbReference>
<feature type="transmembrane region" description="Helical" evidence="15">
    <location>
        <begin position="6"/>
        <end position="25"/>
    </location>
</feature>
<evidence type="ECO:0000256" key="10">
    <source>
        <dbReference type="ARBA" id="ARBA00035657"/>
    </source>
</evidence>
<comment type="subcellular location">
    <subcellularLocation>
        <location evidence="1">Cell inner membrane</location>
        <topology evidence="1">Single-pass membrane protein</topology>
    </subcellularLocation>
</comment>
<keyword evidence="6" id="KW-0133">Cell shape</keyword>
<dbReference type="RefSeq" id="WP_091714952.1">
    <property type="nucleotide sequence ID" value="NZ_FOSH01000014.1"/>
</dbReference>
<evidence type="ECO:0000256" key="1">
    <source>
        <dbReference type="ARBA" id="ARBA00004377"/>
    </source>
</evidence>